<reference evidence="2" key="1">
    <citation type="submission" date="2021-02" db="EMBL/GenBank/DDBJ databases">
        <authorList>
            <person name="Dougan E. K."/>
            <person name="Rhodes N."/>
            <person name="Thang M."/>
            <person name="Chan C."/>
        </authorList>
    </citation>
    <scope>NUCLEOTIDE SEQUENCE</scope>
</reference>
<dbReference type="InterPro" id="IPR029063">
    <property type="entry name" value="SAM-dependent_MTases_sf"/>
</dbReference>
<dbReference type="AlphaFoldDB" id="A0A812IFX6"/>
<dbReference type="OrthoDB" id="406014at2759"/>
<protein>
    <submittedName>
        <fullName evidence="2">Uncharacterized protein</fullName>
    </submittedName>
</protein>
<accession>A0A812IFX6</accession>
<feature type="region of interest" description="Disordered" evidence="1">
    <location>
        <begin position="139"/>
        <end position="172"/>
    </location>
</feature>
<dbReference type="SUPFAM" id="SSF53335">
    <property type="entry name" value="S-adenosyl-L-methionine-dependent methyltransferases"/>
    <property type="match status" value="1"/>
</dbReference>
<dbReference type="EMBL" id="CAJNDS010000234">
    <property type="protein sequence ID" value="CAE7031704.1"/>
    <property type="molecule type" value="Genomic_DNA"/>
</dbReference>
<comment type="caution">
    <text evidence="2">The sequence shown here is derived from an EMBL/GenBank/DDBJ whole genome shotgun (WGS) entry which is preliminary data.</text>
</comment>
<feature type="compositionally biased region" description="Basic residues" evidence="1">
    <location>
        <begin position="149"/>
        <end position="159"/>
    </location>
</feature>
<evidence type="ECO:0000256" key="1">
    <source>
        <dbReference type="SAM" id="MobiDB-lite"/>
    </source>
</evidence>
<organism evidence="2 3">
    <name type="scientific">Symbiodinium natans</name>
    <dbReference type="NCBI Taxonomy" id="878477"/>
    <lineage>
        <taxon>Eukaryota</taxon>
        <taxon>Sar</taxon>
        <taxon>Alveolata</taxon>
        <taxon>Dinophyceae</taxon>
        <taxon>Suessiales</taxon>
        <taxon>Symbiodiniaceae</taxon>
        <taxon>Symbiodinium</taxon>
    </lineage>
</organism>
<keyword evidence="3" id="KW-1185">Reference proteome</keyword>
<dbReference type="Proteomes" id="UP000604046">
    <property type="component" value="Unassembled WGS sequence"/>
</dbReference>
<name>A0A812IFX6_9DINO</name>
<proteinExistence type="predicted"/>
<sequence length="715" mass="80334">MRLLELLSGTGSIGRAFRDRGWEVVSVDLDPKFEPTVCCDIMELDETSLGHFDMVWASPVCTEYSQALRKRPRNLEAGDRLVLRALEVIRNLRPQWRALENPQTGTLHARAALLGRLLLQVRVPVPEGHEDLAQPALAALGSHVPQRQPLRRLRGRHPPRGSTAGDDRRPPRMVKLFPTPEYTSKQPRDSVVPRVHGWRPVKEFIEKDMGVNTEREQVYFDKWDEGALRTIIQQQKKVTRTSKQLGLKRLYQVLIICDDFADQPELHRRTGDGALDTLFIRGRHMQISTWVSSQKLRLIRAAVRVNMQFICIWRLRNQLELEAVLEELSALLPKQELLQMYQEAMREPYSFWFIHYLKDKANMFYKRWEERFVLDGAAEPAEAAEPQQPVNGRLPVGGGQQAAGGGPIIESECSNIRCCSSSSQPNVHDPRLATLPTGWGQQGVSGESTASGLSRTPFRFRRNKPAMTTIYVDSRNRVSGSDSNFTFELPETLHMQTSAKMAVYKVRIADAFLSTDRGTHLYWIDVALGTLNTAELPVGAYTGARLAAWISSNFAAATYVEATNAIEVAYDSNRRILSDAELRDLFPNGPGYPQGASATRPQSNHLLGGSYLDGALQIFPWVSMNAYNEVYLRCRELGNAAHILGPLGTDIICKVIVDRGVGHVMKDQTDDGHFVELRGPITLRSLNFRLTDVNGNEVNTRGTSVSFAIFLDPEK</sequence>
<evidence type="ECO:0000313" key="2">
    <source>
        <dbReference type="EMBL" id="CAE7031704.1"/>
    </source>
</evidence>
<gene>
    <name evidence="2" type="ORF">SNAT2548_LOCUS3812</name>
</gene>
<evidence type="ECO:0000313" key="3">
    <source>
        <dbReference type="Proteomes" id="UP000604046"/>
    </source>
</evidence>
<dbReference type="Gene3D" id="3.40.50.150">
    <property type="entry name" value="Vaccinia Virus protein VP39"/>
    <property type="match status" value="1"/>
</dbReference>